<dbReference type="InterPro" id="IPR050999">
    <property type="entry name" value="ADP-ribosyltransferase_ARG"/>
</dbReference>
<dbReference type="GO" id="GO:0106274">
    <property type="term" value="F:NAD+-protein-arginine ADP-ribosyltransferase activity"/>
    <property type="evidence" value="ECO:0007669"/>
    <property type="project" value="UniProtKB-EC"/>
</dbReference>
<dbReference type="AlphaFoldDB" id="A0A8S2F1L0"/>
<evidence type="ECO:0000256" key="11">
    <source>
        <dbReference type="SAM" id="MobiDB-lite"/>
    </source>
</evidence>
<name>A0A8S2F1L0_9BILA</name>
<evidence type="ECO:0000256" key="7">
    <source>
        <dbReference type="ARBA" id="ARBA00022695"/>
    </source>
</evidence>
<reference evidence="12" key="1">
    <citation type="submission" date="2021-02" db="EMBL/GenBank/DDBJ databases">
        <authorList>
            <person name="Nowell W R."/>
        </authorList>
    </citation>
    <scope>NUCLEOTIDE SEQUENCE</scope>
</reference>
<evidence type="ECO:0000256" key="8">
    <source>
        <dbReference type="ARBA" id="ARBA00023026"/>
    </source>
</evidence>
<comment type="caution">
    <text evidence="12">The sequence shown here is derived from an EMBL/GenBank/DDBJ whole genome shotgun (WGS) entry which is preliminary data.</text>
</comment>
<keyword evidence="10" id="KW-0520">NAD</keyword>
<dbReference type="GO" id="GO:0003950">
    <property type="term" value="F:NAD+ poly-ADP-ribosyltransferase activity"/>
    <property type="evidence" value="ECO:0007669"/>
    <property type="project" value="TreeGrafter"/>
</dbReference>
<keyword evidence="4" id="KW-0800">Toxin</keyword>
<dbReference type="SUPFAM" id="SSF56399">
    <property type="entry name" value="ADP-ribosylation"/>
    <property type="match status" value="1"/>
</dbReference>
<evidence type="ECO:0000313" key="13">
    <source>
        <dbReference type="EMBL" id="CAF4180914.1"/>
    </source>
</evidence>
<evidence type="ECO:0000256" key="2">
    <source>
        <dbReference type="ARBA" id="ARBA00009558"/>
    </source>
</evidence>
<evidence type="ECO:0000256" key="1">
    <source>
        <dbReference type="ARBA" id="ARBA00004613"/>
    </source>
</evidence>
<feature type="compositionally biased region" description="Polar residues" evidence="11">
    <location>
        <begin position="283"/>
        <end position="300"/>
    </location>
</feature>
<evidence type="ECO:0000256" key="4">
    <source>
        <dbReference type="ARBA" id="ARBA00022656"/>
    </source>
</evidence>
<comment type="similarity">
    <text evidence="2 10">Belongs to the Arg-specific ADP-ribosyltransferase family.</text>
</comment>
<feature type="region of interest" description="Disordered" evidence="11">
    <location>
        <begin position="275"/>
        <end position="321"/>
    </location>
</feature>
<keyword evidence="5 10" id="KW-0328">Glycosyltransferase</keyword>
<keyword evidence="6 10" id="KW-0808">Transferase</keyword>
<organism evidence="12 14">
    <name type="scientific">Didymodactylos carnosus</name>
    <dbReference type="NCBI Taxonomy" id="1234261"/>
    <lineage>
        <taxon>Eukaryota</taxon>
        <taxon>Metazoa</taxon>
        <taxon>Spiralia</taxon>
        <taxon>Gnathifera</taxon>
        <taxon>Rotifera</taxon>
        <taxon>Eurotatoria</taxon>
        <taxon>Bdelloidea</taxon>
        <taxon>Philodinida</taxon>
        <taxon>Philodinidae</taxon>
        <taxon>Didymodactylos</taxon>
    </lineage>
</organism>
<comment type="subcellular location">
    <subcellularLocation>
        <location evidence="1">Secreted</location>
    </subcellularLocation>
</comment>
<dbReference type="Gene3D" id="3.90.176.10">
    <property type="entry name" value="Toxin ADP-ribosyltransferase, Chain A, domain 1"/>
    <property type="match status" value="1"/>
</dbReference>
<protein>
    <recommendedName>
        <fullName evidence="10">NAD(P)(+)--arginine ADP-ribosyltransferase</fullName>
        <ecNumber evidence="10">2.4.2.31</ecNumber>
    </recommendedName>
    <alternativeName>
        <fullName evidence="10">Mono(ADP-ribosyl)transferase</fullName>
    </alternativeName>
</protein>
<dbReference type="EC" id="2.4.2.31" evidence="10"/>
<comment type="catalytic activity">
    <reaction evidence="9 10">
        <text>L-arginyl-[protein] + NAD(+) = N(omega)-(ADP-D-ribosyl)-L-arginyl-[protein] + nicotinamide + H(+)</text>
        <dbReference type="Rhea" id="RHEA:19149"/>
        <dbReference type="Rhea" id="RHEA-COMP:10532"/>
        <dbReference type="Rhea" id="RHEA-COMP:15087"/>
        <dbReference type="ChEBI" id="CHEBI:15378"/>
        <dbReference type="ChEBI" id="CHEBI:17154"/>
        <dbReference type="ChEBI" id="CHEBI:29965"/>
        <dbReference type="ChEBI" id="CHEBI:57540"/>
        <dbReference type="ChEBI" id="CHEBI:142554"/>
        <dbReference type="EC" id="2.4.2.31"/>
    </reaction>
</comment>
<gene>
    <name evidence="12" type="ORF">OVA965_LOCUS31708</name>
    <name evidence="13" type="ORF">TMI583_LOCUS32545</name>
</gene>
<dbReference type="EMBL" id="CAJNOK010024079">
    <property type="protein sequence ID" value="CAF1371816.1"/>
    <property type="molecule type" value="Genomic_DNA"/>
</dbReference>
<keyword evidence="8" id="KW-0843">Virulence</keyword>
<dbReference type="Pfam" id="PF01129">
    <property type="entry name" value="ART"/>
    <property type="match status" value="1"/>
</dbReference>
<evidence type="ECO:0000256" key="5">
    <source>
        <dbReference type="ARBA" id="ARBA00022676"/>
    </source>
</evidence>
<dbReference type="InterPro" id="IPR000768">
    <property type="entry name" value="ART"/>
</dbReference>
<evidence type="ECO:0000313" key="14">
    <source>
        <dbReference type="Proteomes" id="UP000677228"/>
    </source>
</evidence>
<dbReference type="PROSITE" id="PS51996">
    <property type="entry name" value="TR_MART"/>
    <property type="match status" value="1"/>
</dbReference>
<dbReference type="Proteomes" id="UP000682733">
    <property type="component" value="Unassembled WGS sequence"/>
</dbReference>
<proteinExistence type="inferred from homology"/>
<keyword evidence="10" id="KW-0521">NADP</keyword>
<sequence>MAKATASPTNTERFVDVSNEPRKKLLPIEGYEKMPLLALEEAVKPVLHLVDGLSSRVWLAKENCEVPADNLTQDESAAIHLYTLEWSPDKRSFYNVFNQTLREEHRHKLIPWFSYLKLFLTALHKLPSEKCVVWRGVKGDLSEQYKKGTKHIWWGVSSCSEALGVTDSFLGAHGTRTLFSIECYDGKVINKHSYYQSESEILLMPATYFEVVDQSNPANGLYIVHLRQKSPPCVLLTPPISHEEGNYTAQKETSKLSRQIDDKIEEPAIAVPMENVNVEYKTKPSQGRLSTEYDTPTQQQELDEEKQKPPATKSTSPDIIHITKDITDKQVHLLHKRTMMKKAGN</sequence>
<dbReference type="PANTHER" id="PTHR10339">
    <property type="entry name" value="ADP-RIBOSYLTRANSFERASE"/>
    <property type="match status" value="1"/>
</dbReference>
<dbReference type="PANTHER" id="PTHR10339:SF25">
    <property type="entry name" value="SECRETED EXOENZYME S"/>
    <property type="match status" value="1"/>
</dbReference>
<evidence type="ECO:0000256" key="6">
    <source>
        <dbReference type="ARBA" id="ARBA00022679"/>
    </source>
</evidence>
<keyword evidence="7" id="KW-0548">Nucleotidyltransferase</keyword>
<dbReference type="GO" id="GO:0090729">
    <property type="term" value="F:toxin activity"/>
    <property type="evidence" value="ECO:0007669"/>
    <property type="project" value="UniProtKB-KW"/>
</dbReference>
<keyword evidence="3" id="KW-0964">Secreted</keyword>
<dbReference type="Proteomes" id="UP000677228">
    <property type="component" value="Unassembled WGS sequence"/>
</dbReference>
<dbReference type="GO" id="GO:0016779">
    <property type="term" value="F:nucleotidyltransferase activity"/>
    <property type="evidence" value="ECO:0007669"/>
    <property type="project" value="UniProtKB-KW"/>
</dbReference>
<accession>A0A8S2F1L0</accession>
<dbReference type="GO" id="GO:0005576">
    <property type="term" value="C:extracellular region"/>
    <property type="evidence" value="ECO:0007669"/>
    <property type="project" value="UniProtKB-SubCell"/>
</dbReference>
<evidence type="ECO:0000256" key="3">
    <source>
        <dbReference type="ARBA" id="ARBA00022525"/>
    </source>
</evidence>
<dbReference type="EMBL" id="CAJOBA010045751">
    <property type="protein sequence ID" value="CAF4180914.1"/>
    <property type="molecule type" value="Genomic_DNA"/>
</dbReference>
<evidence type="ECO:0000313" key="12">
    <source>
        <dbReference type="EMBL" id="CAF1371816.1"/>
    </source>
</evidence>
<evidence type="ECO:0000256" key="10">
    <source>
        <dbReference type="RuleBase" id="RU361228"/>
    </source>
</evidence>
<evidence type="ECO:0000256" key="9">
    <source>
        <dbReference type="ARBA" id="ARBA00047597"/>
    </source>
</evidence>